<keyword evidence="2" id="KW-1185">Reference proteome</keyword>
<proteinExistence type="predicted"/>
<dbReference type="AlphaFoldDB" id="A0A2Y9G453"/>
<dbReference type="CTD" id="164237"/>
<feature type="signal peptide" evidence="1">
    <location>
        <begin position="1"/>
        <end position="21"/>
    </location>
</feature>
<dbReference type="RefSeq" id="XP_012414098.2">
    <property type="nucleotide sequence ID" value="XM_012558644.2"/>
</dbReference>
<dbReference type="GeneID" id="105756829"/>
<dbReference type="KEGG" id="tmu:105756829"/>
<dbReference type="STRING" id="127582.A0A2Y9G453"/>
<gene>
    <name evidence="3" type="primary">WFDC13</name>
</gene>
<feature type="chain" id="PRO_5015899183" evidence="1">
    <location>
        <begin position="22"/>
        <end position="83"/>
    </location>
</feature>
<evidence type="ECO:0000313" key="2">
    <source>
        <dbReference type="Proteomes" id="UP000248480"/>
    </source>
</evidence>
<dbReference type="InParanoid" id="A0A2Y9G453"/>
<accession>A0A2Y9G453</accession>
<evidence type="ECO:0000313" key="3">
    <source>
        <dbReference type="RefSeq" id="XP_012414098.2"/>
    </source>
</evidence>
<dbReference type="Proteomes" id="UP000248480">
    <property type="component" value="Unplaced"/>
</dbReference>
<protein>
    <submittedName>
        <fullName evidence="3">WAP four-disulfide core domain protein 13</fullName>
    </submittedName>
</protein>
<name>A0A2Y9G453_TRIMA</name>
<evidence type="ECO:0000256" key="1">
    <source>
        <dbReference type="SAM" id="SignalP"/>
    </source>
</evidence>
<reference evidence="3" key="1">
    <citation type="submission" date="2025-08" db="UniProtKB">
        <authorList>
            <consortium name="RefSeq"/>
        </authorList>
    </citation>
    <scope>IDENTIFICATION</scope>
</reference>
<organism evidence="2 3">
    <name type="scientific">Trichechus manatus latirostris</name>
    <name type="common">Florida manatee</name>
    <dbReference type="NCBI Taxonomy" id="127582"/>
    <lineage>
        <taxon>Eukaryota</taxon>
        <taxon>Metazoa</taxon>
        <taxon>Chordata</taxon>
        <taxon>Craniata</taxon>
        <taxon>Vertebrata</taxon>
        <taxon>Euteleostomi</taxon>
        <taxon>Mammalia</taxon>
        <taxon>Eutheria</taxon>
        <taxon>Afrotheria</taxon>
        <taxon>Sirenia</taxon>
        <taxon>Trichechidae</taxon>
        <taxon>Trichechus</taxon>
    </lineage>
</organism>
<keyword evidence="1" id="KW-0732">Signal</keyword>
<sequence>MKLLFLQLLLLFCLALQLVPGKVKQRRKKYIFDPPPCKSAPESCTQVCVHHEDCQIGLECCSSFCGIVCSRNKKSMSKRLPVN</sequence>